<evidence type="ECO:0000256" key="4">
    <source>
        <dbReference type="ARBA" id="ARBA00022692"/>
    </source>
</evidence>
<keyword evidence="5 7" id="KW-1133">Transmembrane helix</keyword>
<dbReference type="HOGENOM" id="CLU_313455_0_0_2"/>
<dbReference type="InterPro" id="IPR004869">
    <property type="entry name" value="MMPL_dom"/>
</dbReference>
<dbReference type="EMBL" id="CP003098">
    <property type="protein sequence ID" value="AET32004.1"/>
    <property type="molecule type" value="Genomic_DNA"/>
</dbReference>
<reference evidence="9 10" key="1">
    <citation type="journal article" date="2012" name="J. Bacteriol.">
        <title>Complete genome sequence of strain 1860, a crenarchaeon of the genus pyrobaculum able to grow with various electron acceptors.</title>
        <authorList>
            <person name="Mardanov A.V."/>
            <person name="Gumerov V.M."/>
            <person name="Slobodkina G.B."/>
            <person name="Beletsky A.V."/>
            <person name="Bonch-Osmolovskaya E.A."/>
            <person name="Ravin N.V."/>
            <person name="Skryabin K.G."/>
        </authorList>
    </citation>
    <scope>NUCLEOTIDE SEQUENCE [LARGE SCALE GENOMIC DNA]</scope>
    <source>
        <strain evidence="9 10">1860</strain>
    </source>
</reference>
<evidence type="ECO:0000256" key="1">
    <source>
        <dbReference type="ARBA" id="ARBA00004651"/>
    </source>
</evidence>
<feature type="domain" description="SSD" evidence="8">
    <location>
        <begin position="367"/>
        <end position="505"/>
    </location>
</feature>
<feature type="transmembrane region" description="Helical" evidence="7">
    <location>
        <begin position="739"/>
        <end position="760"/>
    </location>
</feature>
<dbReference type="GeneID" id="11594818"/>
<dbReference type="Gene3D" id="1.20.1640.10">
    <property type="entry name" value="Multidrug efflux transporter AcrB transmembrane domain"/>
    <property type="match status" value="2"/>
</dbReference>
<feature type="transmembrane region" description="Helical" evidence="7">
    <location>
        <begin position="708"/>
        <end position="727"/>
    </location>
</feature>
<keyword evidence="3" id="KW-1003">Cell membrane</keyword>
<feature type="transmembrane region" description="Helical" evidence="7">
    <location>
        <begin position="483"/>
        <end position="506"/>
    </location>
</feature>
<feature type="transmembrane region" description="Helical" evidence="7">
    <location>
        <begin position="657"/>
        <end position="678"/>
    </location>
</feature>
<sequence>MRRLVAAAAVALALYIYLAFMSAQVFNVLVYDESQLMPRDIEPKLVESIVKNMSSHGGAKLVPVVISGPGLEDKARSLAALFPNTTSAWSILDEALRLYNERVAEVVNNATSRFREGALEISNATAKICGDLTRLVEGYREAREKARLLILGTYGAAALGKAVDNKTQQFLEHFRRYVEKYDVDAAIRLAADEVYGNVSRYLANVTWRKWASQAALDSVTEALLSTRLNRSAVELARVVDAVGVRQYVYLQLLNTTPPVVRPYLPYLVCGGDVDRAVEMFREDLIRNITKTLPPPTISSLPPAAALIYRDRYALALIKTSGDSPEVPPQLGVPVSTSLLLKSFTSVVTEDVSKIDRSTAAALFTVLLMVMGTFLTPVIIVATVGLTYLATLGFIYQIHEIQKTYYLTVYMAAPVIFAIGVDYMLLMASRYAEERAEGKDKSEALAVVRRYANRAIAASAAVVATSLGSFAISRLPFMQSIGIGYLITTAFVVLTVFLVFPAILAALGDFIFWPKKTVALHKGRSRLMEMAVTTALRRPLLVAAISALATLASFAYLVTTLKVTTNPVVAMPETQYKQALEIAVRYFPNVTALSTTYLAMKSPPPPGLLDAVAHLPHFVNYTVEQSGGWYVVSIKLSVEDTSDELLKIYHELDKLRQVYGPFLIGGAAAWKNVIFSEIYVKFWNLQIYVIIGAVFVILSLLLRSFLIPLRLIATVLMSISWSLAAEVFLFQEVLGEPTYWLVPVVLFSFLMAVGTDYDIFIITRIREELEGGLDEREAVRRAIVTTGPVITGAAMILAVAFSTLALSQILVLREVGFTIALAALIDAFLIRPLVVPALIVLAGKYNWWWITGYNIKPPAQTKTAPL</sequence>
<feature type="transmembrane region" description="Helical" evidence="7">
    <location>
        <begin position="684"/>
        <end position="701"/>
    </location>
</feature>
<dbReference type="PANTHER" id="PTHR33406:SF6">
    <property type="entry name" value="MEMBRANE PROTEIN YDGH-RELATED"/>
    <property type="match status" value="1"/>
</dbReference>
<feature type="transmembrane region" description="Helical" evidence="7">
    <location>
        <begin position="816"/>
        <end position="840"/>
    </location>
</feature>
<name>G7VHA1_9CREN</name>
<dbReference type="STRING" id="1104324.P186_0552"/>
<dbReference type="SUPFAM" id="SSF82866">
    <property type="entry name" value="Multidrug efflux transporter AcrB transmembrane domain"/>
    <property type="match status" value="2"/>
</dbReference>
<evidence type="ECO:0000259" key="8">
    <source>
        <dbReference type="PROSITE" id="PS50156"/>
    </source>
</evidence>
<dbReference type="InterPro" id="IPR000731">
    <property type="entry name" value="SSD"/>
</dbReference>
<feature type="transmembrane region" description="Helical" evidence="7">
    <location>
        <begin position="361"/>
        <end position="394"/>
    </location>
</feature>
<evidence type="ECO:0000313" key="9">
    <source>
        <dbReference type="EMBL" id="AET32004.1"/>
    </source>
</evidence>
<protein>
    <submittedName>
        <fullName evidence="9">MmpL</fullName>
    </submittedName>
</protein>
<feature type="transmembrane region" description="Helical" evidence="7">
    <location>
        <begin position="450"/>
        <end position="471"/>
    </location>
</feature>
<gene>
    <name evidence="9" type="ORF">P186_0552</name>
</gene>
<dbReference type="PANTHER" id="PTHR33406">
    <property type="entry name" value="MEMBRANE PROTEIN MJ1562-RELATED"/>
    <property type="match status" value="1"/>
</dbReference>
<keyword evidence="10" id="KW-1185">Reference proteome</keyword>
<dbReference type="AlphaFoldDB" id="G7VHA1"/>
<feature type="transmembrane region" description="Helical" evidence="7">
    <location>
        <begin position="781"/>
        <end position="810"/>
    </location>
</feature>
<dbReference type="Proteomes" id="UP000005867">
    <property type="component" value="Chromosome"/>
</dbReference>
<comment type="similarity">
    <text evidence="2">Belongs to the resistance-nodulation-cell division (RND) (TC 2.A.6) family. MmpL subfamily.</text>
</comment>
<evidence type="ECO:0000256" key="3">
    <source>
        <dbReference type="ARBA" id="ARBA00022475"/>
    </source>
</evidence>
<evidence type="ECO:0000256" key="2">
    <source>
        <dbReference type="ARBA" id="ARBA00010157"/>
    </source>
</evidence>
<evidence type="ECO:0000313" key="10">
    <source>
        <dbReference type="Proteomes" id="UP000005867"/>
    </source>
</evidence>
<dbReference type="BioCyc" id="PSP1104324:GJSN-542-MONOMER"/>
<dbReference type="OrthoDB" id="42357at2157"/>
<dbReference type="KEGG" id="pyr:P186_0552"/>
<dbReference type="RefSeq" id="WP_014287832.1">
    <property type="nucleotide sequence ID" value="NC_016645.1"/>
</dbReference>
<dbReference type="PROSITE" id="PS50156">
    <property type="entry name" value="SSD"/>
    <property type="match status" value="1"/>
</dbReference>
<feature type="transmembrane region" description="Helical" evidence="7">
    <location>
        <begin position="406"/>
        <end position="430"/>
    </location>
</feature>
<proteinExistence type="inferred from homology"/>
<keyword evidence="6 7" id="KW-0472">Membrane</keyword>
<evidence type="ECO:0000256" key="5">
    <source>
        <dbReference type="ARBA" id="ARBA00022989"/>
    </source>
</evidence>
<dbReference type="Pfam" id="PF03176">
    <property type="entry name" value="MMPL"/>
    <property type="match status" value="2"/>
</dbReference>
<accession>G7VHA1</accession>
<evidence type="ECO:0000256" key="6">
    <source>
        <dbReference type="ARBA" id="ARBA00023136"/>
    </source>
</evidence>
<evidence type="ECO:0000256" key="7">
    <source>
        <dbReference type="SAM" id="Phobius"/>
    </source>
</evidence>
<comment type="subcellular location">
    <subcellularLocation>
        <location evidence="1">Cell membrane</location>
        <topology evidence="1">Multi-pass membrane protein</topology>
    </subcellularLocation>
</comment>
<keyword evidence="4 7" id="KW-0812">Transmembrane</keyword>
<dbReference type="InterPro" id="IPR050545">
    <property type="entry name" value="Mycobact_MmpL"/>
</dbReference>
<dbReference type="eggNOG" id="arCOG02175">
    <property type="taxonomic scope" value="Archaea"/>
</dbReference>
<dbReference type="GO" id="GO:0005886">
    <property type="term" value="C:plasma membrane"/>
    <property type="evidence" value="ECO:0007669"/>
    <property type="project" value="UniProtKB-SubCell"/>
</dbReference>
<feature type="transmembrane region" description="Helical" evidence="7">
    <location>
        <begin position="539"/>
        <end position="557"/>
    </location>
</feature>
<organism evidence="9 10">
    <name type="scientific">Pyrobaculum ferrireducens</name>
    <dbReference type="NCBI Taxonomy" id="1104324"/>
    <lineage>
        <taxon>Archaea</taxon>
        <taxon>Thermoproteota</taxon>
        <taxon>Thermoprotei</taxon>
        <taxon>Thermoproteales</taxon>
        <taxon>Thermoproteaceae</taxon>
        <taxon>Pyrobaculum</taxon>
    </lineage>
</organism>